<dbReference type="InterPro" id="IPR004568">
    <property type="entry name" value="Ppantetheine-prot_Trfase_dom"/>
</dbReference>
<keyword evidence="5" id="KW-0460">Magnesium</keyword>
<evidence type="ECO:0000313" key="9">
    <source>
        <dbReference type="Proteomes" id="UP000014155"/>
    </source>
</evidence>
<dbReference type="Gene3D" id="3.90.470.20">
    <property type="entry name" value="4'-phosphopantetheinyl transferase domain"/>
    <property type="match status" value="2"/>
</dbReference>
<reference evidence="8 9" key="1">
    <citation type="journal article" date="2013" name="Genome Announc.">
        <title>Draft Genome Sequence of the Cellulolytic, Mesophilic, Anaerobic Bacterium Clostridium termitidis Strain CT1112 (DSM 5398).</title>
        <authorList>
            <person name="Lal S."/>
            <person name="Ramachandran U."/>
            <person name="Zhang X."/>
            <person name="Munir R."/>
            <person name="Sparling R."/>
            <person name="Levin D.B."/>
        </authorList>
    </citation>
    <scope>NUCLEOTIDE SEQUENCE [LARGE SCALE GENOMIC DNA]</scope>
    <source>
        <strain evidence="8 9">CT1112</strain>
    </source>
</reference>
<dbReference type="Pfam" id="PF01648">
    <property type="entry name" value="ACPS"/>
    <property type="match status" value="1"/>
</dbReference>
<dbReference type="GO" id="GO:0019878">
    <property type="term" value="P:lysine biosynthetic process via aminoadipic acid"/>
    <property type="evidence" value="ECO:0007669"/>
    <property type="project" value="TreeGrafter"/>
</dbReference>
<proteinExistence type="inferred from homology"/>
<dbReference type="GO" id="GO:0000287">
    <property type="term" value="F:magnesium ion binding"/>
    <property type="evidence" value="ECO:0007669"/>
    <property type="project" value="InterPro"/>
</dbReference>
<accession>S0FL36</accession>
<evidence type="ECO:0000256" key="5">
    <source>
        <dbReference type="ARBA" id="ARBA00022842"/>
    </source>
</evidence>
<dbReference type="PANTHER" id="PTHR12215">
    <property type="entry name" value="PHOSPHOPANTETHEINE TRANSFERASE"/>
    <property type="match status" value="1"/>
</dbReference>
<dbReference type="InterPro" id="IPR055066">
    <property type="entry name" value="AASDHPPT_N"/>
</dbReference>
<evidence type="ECO:0000256" key="4">
    <source>
        <dbReference type="ARBA" id="ARBA00022723"/>
    </source>
</evidence>
<evidence type="ECO:0000256" key="2">
    <source>
        <dbReference type="ARBA" id="ARBA00010990"/>
    </source>
</evidence>
<evidence type="ECO:0000259" key="7">
    <source>
        <dbReference type="Pfam" id="PF22624"/>
    </source>
</evidence>
<comment type="caution">
    <text evidence="8">The sequence shown here is derived from an EMBL/GenBank/DDBJ whole genome shotgun (WGS) entry which is preliminary data.</text>
</comment>
<dbReference type="PANTHER" id="PTHR12215:SF10">
    <property type="entry name" value="L-AMINOADIPATE-SEMIALDEHYDE DEHYDROGENASE-PHOSPHOPANTETHEINYL TRANSFERASE"/>
    <property type="match status" value="1"/>
</dbReference>
<dbReference type="GO" id="GO:0008897">
    <property type="term" value="F:holo-[acyl-carrier-protein] synthase activity"/>
    <property type="evidence" value="ECO:0007669"/>
    <property type="project" value="InterPro"/>
</dbReference>
<dbReference type="SUPFAM" id="SSF56214">
    <property type="entry name" value="4'-phosphopantetheinyl transferase"/>
    <property type="match status" value="2"/>
</dbReference>
<dbReference type="InterPro" id="IPR050559">
    <property type="entry name" value="P-Pant_transferase_sf"/>
</dbReference>
<dbReference type="EC" id="2.7.8.-" evidence="8"/>
<evidence type="ECO:0000256" key="3">
    <source>
        <dbReference type="ARBA" id="ARBA00022679"/>
    </source>
</evidence>
<dbReference type="PATRIC" id="fig|1195236.3.peg.5319"/>
<protein>
    <submittedName>
        <fullName evidence="8">4'-phosphopantetheinyl transferase</fullName>
        <ecNumber evidence="8">2.7.8.-</ecNumber>
    </submittedName>
</protein>
<dbReference type="AlphaFoldDB" id="S0FL36"/>
<gene>
    <name evidence="8" type="ORF">CTER_5183</name>
</gene>
<dbReference type="GO" id="GO:0006633">
    <property type="term" value="P:fatty acid biosynthetic process"/>
    <property type="evidence" value="ECO:0007669"/>
    <property type="project" value="InterPro"/>
</dbReference>
<evidence type="ECO:0000256" key="1">
    <source>
        <dbReference type="ARBA" id="ARBA00001946"/>
    </source>
</evidence>
<dbReference type="GO" id="GO:0005829">
    <property type="term" value="C:cytosol"/>
    <property type="evidence" value="ECO:0007669"/>
    <property type="project" value="TreeGrafter"/>
</dbReference>
<dbReference type="Pfam" id="PF22624">
    <property type="entry name" value="AASDHPPT_N"/>
    <property type="match status" value="1"/>
</dbReference>
<sequence>MVDTYRIRTNSFLDSKSTDSLMQLVTNEKKERIKRFVHREDALRCLLGDLLSRYALCRRTGLKNSELKYRVNEYNKPLLATPVHLHFNVSHSGNWAVCAVADKLVGIDVEYVKNIDLKIAERFFTNYEYDSLLKQDPKDRIRYFYKLWTLKESYIKADGRGLSLPLDSFSIEINNDSISVITDNELKSCLFEMCEIDDFHISSVCSLDSSFNTTLKEVTYFDLLQALA</sequence>
<dbReference type="STRING" id="1195236.CTER_5183"/>
<dbReference type="InterPro" id="IPR037143">
    <property type="entry name" value="4-PPantetheinyl_Trfase_dom_sf"/>
</dbReference>
<evidence type="ECO:0000313" key="8">
    <source>
        <dbReference type="EMBL" id="EMS69223.1"/>
    </source>
</evidence>
<comment type="cofactor">
    <cofactor evidence="1">
        <name>Mg(2+)</name>
        <dbReference type="ChEBI" id="CHEBI:18420"/>
    </cofactor>
</comment>
<evidence type="ECO:0000259" key="6">
    <source>
        <dbReference type="Pfam" id="PF01648"/>
    </source>
</evidence>
<feature type="domain" description="4'-phosphopantetheinyl transferase" evidence="6">
    <location>
        <begin position="105"/>
        <end position="182"/>
    </location>
</feature>
<comment type="similarity">
    <text evidence="2">Belongs to the P-Pant transferase superfamily. Gsp/Sfp/HetI/AcpT family.</text>
</comment>
<feature type="domain" description="4'-phosphopantetheinyl transferase N-terminal" evidence="7">
    <location>
        <begin position="19"/>
        <end position="99"/>
    </location>
</feature>
<dbReference type="eggNOG" id="COG2091">
    <property type="taxonomic scope" value="Bacteria"/>
</dbReference>
<dbReference type="EMBL" id="AORV01000070">
    <property type="protein sequence ID" value="EMS69223.1"/>
    <property type="molecule type" value="Genomic_DNA"/>
</dbReference>
<keyword evidence="4" id="KW-0479">Metal-binding</keyword>
<keyword evidence="9" id="KW-1185">Reference proteome</keyword>
<dbReference type="NCBIfam" id="TIGR00556">
    <property type="entry name" value="pantethn_trn"/>
    <property type="match status" value="1"/>
</dbReference>
<dbReference type="InterPro" id="IPR008278">
    <property type="entry name" value="4-PPantetheinyl_Trfase_dom"/>
</dbReference>
<keyword evidence="3 8" id="KW-0808">Transferase</keyword>
<dbReference type="Proteomes" id="UP000014155">
    <property type="component" value="Unassembled WGS sequence"/>
</dbReference>
<dbReference type="RefSeq" id="WP_004630710.1">
    <property type="nucleotide sequence ID" value="NZ_AORV01000070.1"/>
</dbReference>
<name>S0FL36_RUMCE</name>
<organism evidence="8 9">
    <name type="scientific">Ruminiclostridium cellobioparum subsp. termitidis CT1112</name>
    <dbReference type="NCBI Taxonomy" id="1195236"/>
    <lineage>
        <taxon>Bacteria</taxon>
        <taxon>Bacillati</taxon>
        <taxon>Bacillota</taxon>
        <taxon>Clostridia</taxon>
        <taxon>Eubacteriales</taxon>
        <taxon>Oscillospiraceae</taxon>
        <taxon>Ruminiclostridium</taxon>
    </lineage>
</organism>